<comment type="subcellular location">
    <subcellularLocation>
        <location evidence="1">Membrane</location>
        <topology evidence="1">Single-pass membrane protein</topology>
    </subcellularLocation>
</comment>
<dbReference type="PANTHER" id="PTHR36985:SF1">
    <property type="entry name" value="TRANSLOCATION AND ASSEMBLY MODULE SUBUNIT TAMB"/>
    <property type="match status" value="1"/>
</dbReference>
<evidence type="ECO:0000256" key="1">
    <source>
        <dbReference type="ARBA" id="ARBA00004167"/>
    </source>
</evidence>
<evidence type="ECO:0000259" key="6">
    <source>
        <dbReference type="Pfam" id="PF04357"/>
    </source>
</evidence>
<gene>
    <name evidence="7" type="ORF">LL252_08875</name>
</gene>
<dbReference type="PANTHER" id="PTHR36985">
    <property type="entry name" value="TRANSLOCATION AND ASSEMBLY MODULE SUBUNIT TAMB"/>
    <property type="match status" value="1"/>
</dbReference>
<evidence type="ECO:0000256" key="2">
    <source>
        <dbReference type="ARBA" id="ARBA00022692"/>
    </source>
</evidence>
<sequence length="1173" mass="125496">MKRILLILLLVIPLLLLGALFGLLGTRAGNLWLLERARPYLPGELVVENWRGSLLNGVTVGRLSYRQGDDDQTLAVEIDGLDLEAAPRQLWYGWLQLRHLRADAVALTLPAGEPADPDAPPFALPDRLAPPLGVRVDELRLGRFTLNGDTPLVIEDVRGDELAAGDELALSSLALSVQDTRLEATLNGQLEQPYQLDGELSWRRPARAEQQNEAADAATDQGDTSPADSSPLNQAAGHLTLSGTPEKLHLTHRLSTPARLDSEGDLGYRDGQVSLDLTHTWPAQALPVDTPVPVALGAGRLTTRGDLAAVDVEGAADLTADGHPIHLQLAGQAGLQRLVLTRLAMTSDKQTLTLAGQLDYADGVAWDLNARGRHLNPAVVAPDWPADLALDTRTRGHWRGADDWSVGADPLRLEGRLKGTPLTLTGRADQPAGGDLAVTLDGRWGEDRLRARGRVGEQWNLDGQVSVARLSRWYAPAAGQLEIDWQLRGALKTPRLSGTARGDALGYQDWHLAALEARFQNLTAGDAAMSLALRGDDLTQAGVTRVDALTLDLEGRRGDHQLVLTARADDADTRLALNAGLDAGNRWRGEIREWRLSQPRAGTWQLQQPAPFQLSADRQSLDSLCLAGSAGGRLCAEGSHRGGAVDGQVNVAALPLALAEPWLGDGTSLRGELNAEARIGGTLSALSGQWRLNLDGTELTLTTLEEPATFRLSDARLEGTLDDNRLDNQLDLVIADQGELHARVGSGLGAEAPLDGDIRVDVPSLADLAPLIPRVGEVAGRLTGDLTLGGNPARPSVTGELALEDGRATVPDLGITVERVRLSVRGDPTGALRLEGRAGLGDGTLNLDGRWSPTRSPLALSLTATGERLRVANRSDAVVYVSPDLKLEGDGDVLRLTGDLNVPEADLKPRELPESAVTVSKDQVLVDARAEQSSGLPLAMAVSVGLGDKVRFEGFGLTATLNGNLRVTQQPGQPAQLDGELVIVEGRYRAYGQNLAIENGRLLFQGAPDNPALDIRAIRRIPSENQVVGVQLSGTLQQPDARIFSDPALEESQAMSYLITGRSLNSGSDSDGAKVAQALALYGLQKGAGVTRKIGDTLGLDEISIGSDWETEDAALMLGKRLSDRLYLTYAVGLFDAISTVMLRYTLTRTLHLEAQSSSKEQAIDLIWEKELR</sequence>
<dbReference type="EMBL" id="JAJGNA010000008">
    <property type="protein sequence ID" value="MCC4308684.1"/>
    <property type="molecule type" value="Genomic_DNA"/>
</dbReference>
<keyword evidence="2" id="KW-0812">Transmembrane</keyword>
<evidence type="ECO:0000256" key="5">
    <source>
        <dbReference type="SAM" id="MobiDB-lite"/>
    </source>
</evidence>
<evidence type="ECO:0000313" key="8">
    <source>
        <dbReference type="Proteomes" id="UP001108027"/>
    </source>
</evidence>
<dbReference type="GO" id="GO:0009306">
    <property type="term" value="P:protein secretion"/>
    <property type="evidence" value="ECO:0007669"/>
    <property type="project" value="InterPro"/>
</dbReference>
<keyword evidence="4" id="KW-0472">Membrane</keyword>
<dbReference type="InterPro" id="IPR007452">
    <property type="entry name" value="TamB_C"/>
</dbReference>
<keyword evidence="3" id="KW-1133">Transmembrane helix</keyword>
<name>A0A9Q3YMC9_9GAMM</name>
<dbReference type="GO" id="GO:0005886">
    <property type="term" value="C:plasma membrane"/>
    <property type="evidence" value="ECO:0007669"/>
    <property type="project" value="InterPro"/>
</dbReference>
<dbReference type="Pfam" id="PF04357">
    <property type="entry name" value="TamB"/>
    <property type="match status" value="1"/>
</dbReference>
<dbReference type="GO" id="GO:0097347">
    <property type="term" value="C:TAM protein secretion complex"/>
    <property type="evidence" value="ECO:0007669"/>
    <property type="project" value="TreeGrafter"/>
</dbReference>
<dbReference type="RefSeq" id="WP_228233790.1">
    <property type="nucleotide sequence ID" value="NZ_JAJGNA010000008.1"/>
</dbReference>
<dbReference type="Proteomes" id="UP001108027">
    <property type="component" value="Unassembled WGS sequence"/>
</dbReference>
<protein>
    <submittedName>
        <fullName evidence="7">Translocation/assembly module TamB domain-containing protein</fullName>
    </submittedName>
</protein>
<reference evidence="7" key="1">
    <citation type="submission" date="2021-10" db="EMBL/GenBank/DDBJ databases">
        <title>The diversity and Nitrogen Metabolism of Culturable Nitrate-Utilizing Bacteria Within the Oxygen Minimum Zone of the Changjiang (Yangtze River)Estuary.</title>
        <authorList>
            <person name="Zhang D."/>
            <person name="Zheng J."/>
            <person name="Liu S."/>
            <person name="He W."/>
        </authorList>
    </citation>
    <scope>NUCLEOTIDE SEQUENCE</scope>
    <source>
        <strain evidence="7">FXH-223</strain>
    </source>
</reference>
<proteinExistence type="predicted"/>
<feature type="compositionally biased region" description="Polar residues" evidence="5">
    <location>
        <begin position="221"/>
        <end position="233"/>
    </location>
</feature>
<organism evidence="7 8">
    <name type="scientific">Alloalcanivorax marinus</name>
    <dbReference type="NCBI Taxonomy" id="1177169"/>
    <lineage>
        <taxon>Bacteria</taxon>
        <taxon>Pseudomonadati</taxon>
        <taxon>Pseudomonadota</taxon>
        <taxon>Gammaproteobacteria</taxon>
        <taxon>Oceanospirillales</taxon>
        <taxon>Alcanivoracaceae</taxon>
        <taxon>Alloalcanivorax</taxon>
    </lineage>
</organism>
<dbReference type="AlphaFoldDB" id="A0A9Q3YMC9"/>
<accession>A0A9Q3YMC9</accession>
<feature type="region of interest" description="Disordered" evidence="5">
    <location>
        <begin position="206"/>
        <end position="248"/>
    </location>
</feature>
<comment type="caution">
    <text evidence="7">The sequence shown here is derived from an EMBL/GenBank/DDBJ whole genome shotgun (WGS) entry which is preliminary data.</text>
</comment>
<evidence type="ECO:0000313" key="7">
    <source>
        <dbReference type="EMBL" id="MCC4308684.1"/>
    </source>
</evidence>
<evidence type="ECO:0000256" key="4">
    <source>
        <dbReference type="ARBA" id="ARBA00023136"/>
    </source>
</evidence>
<keyword evidence="8" id="KW-1185">Reference proteome</keyword>
<evidence type="ECO:0000256" key="3">
    <source>
        <dbReference type="ARBA" id="ARBA00022989"/>
    </source>
</evidence>
<feature type="domain" description="Translocation and assembly module TamB C-terminal" evidence="6">
    <location>
        <begin position="841"/>
        <end position="1171"/>
    </location>
</feature>